<reference evidence="1 2" key="1">
    <citation type="journal article" date="2010" name="Stand. Genomic Sci.">
        <title>Complete genome sequence of Haliangium ochraceum type strain (SMP-2).</title>
        <authorList>
            <consortium name="US DOE Joint Genome Institute (JGI-PGF)"/>
            <person name="Ivanova N."/>
            <person name="Daum C."/>
            <person name="Lang E."/>
            <person name="Abt B."/>
            <person name="Kopitz M."/>
            <person name="Saunders E."/>
            <person name="Lapidus A."/>
            <person name="Lucas S."/>
            <person name="Glavina Del Rio T."/>
            <person name="Nolan M."/>
            <person name="Tice H."/>
            <person name="Copeland A."/>
            <person name="Cheng J.F."/>
            <person name="Chen F."/>
            <person name="Bruce D."/>
            <person name="Goodwin L."/>
            <person name="Pitluck S."/>
            <person name="Mavromatis K."/>
            <person name="Pati A."/>
            <person name="Mikhailova N."/>
            <person name="Chen A."/>
            <person name="Palaniappan K."/>
            <person name="Land M."/>
            <person name="Hauser L."/>
            <person name="Chang Y.J."/>
            <person name="Jeffries C.D."/>
            <person name="Detter J.C."/>
            <person name="Brettin T."/>
            <person name="Rohde M."/>
            <person name="Goker M."/>
            <person name="Bristow J."/>
            <person name="Markowitz V."/>
            <person name="Eisen J.A."/>
            <person name="Hugenholtz P."/>
            <person name="Kyrpides N.C."/>
            <person name="Klenk H.P."/>
        </authorList>
    </citation>
    <scope>NUCLEOTIDE SEQUENCE [LARGE SCALE GENOMIC DNA]</scope>
    <source>
        <strain evidence="2">DSM 14365 / CIP 107738 / JCM 11303 / AJ 13395 / SMP-2</strain>
    </source>
</reference>
<dbReference type="AlphaFoldDB" id="D0LUD8"/>
<dbReference type="EMBL" id="CP001804">
    <property type="protein sequence ID" value="ACY19261.1"/>
    <property type="molecule type" value="Genomic_DNA"/>
</dbReference>
<dbReference type="Proteomes" id="UP000001880">
    <property type="component" value="Chromosome"/>
</dbReference>
<evidence type="ECO:0000313" key="1">
    <source>
        <dbReference type="EMBL" id="ACY19261.1"/>
    </source>
</evidence>
<dbReference type="eggNOG" id="ENOG5030QBQ">
    <property type="taxonomic scope" value="Bacteria"/>
</dbReference>
<keyword evidence="2" id="KW-1185">Reference proteome</keyword>
<protein>
    <submittedName>
        <fullName evidence="1">Uncharacterized protein</fullName>
    </submittedName>
</protein>
<sequence length="113" mass="12368">MARLYISQSRMDAWSAEDRIDVKGDTMTLTELKRSFTIEPAVRFLKVSGDEDDPHELLGKVKAVGELEDMGADHLADSVLFEETAYDVENGFIGKPLPKGANIGGEPTRPGMA</sequence>
<dbReference type="KEGG" id="hoh:Hoch_6797"/>
<dbReference type="STRING" id="502025.Hoch_6797"/>
<dbReference type="HOGENOM" id="CLU_2129972_0_0_7"/>
<proteinExistence type="predicted"/>
<gene>
    <name evidence="1" type="ordered locus">Hoch_6797</name>
</gene>
<evidence type="ECO:0000313" key="2">
    <source>
        <dbReference type="Proteomes" id="UP000001880"/>
    </source>
</evidence>
<name>D0LUD8_HALO1</name>
<organism evidence="1 2">
    <name type="scientific">Haliangium ochraceum (strain DSM 14365 / JCM 11303 / SMP-2)</name>
    <dbReference type="NCBI Taxonomy" id="502025"/>
    <lineage>
        <taxon>Bacteria</taxon>
        <taxon>Pseudomonadati</taxon>
        <taxon>Myxococcota</taxon>
        <taxon>Polyangia</taxon>
        <taxon>Haliangiales</taxon>
        <taxon>Kofleriaceae</taxon>
        <taxon>Haliangium</taxon>
    </lineage>
</organism>
<accession>D0LUD8</accession>